<dbReference type="GO" id="GO:0005524">
    <property type="term" value="F:ATP binding"/>
    <property type="evidence" value="ECO:0007669"/>
    <property type="project" value="UniProtKB-UniRule"/>
</dbReference>
<evidence type="ECO:0000256" key="1">
    <source>
        <dbReference type="ARBA" id="ARBA00022741"/>
    </source>
</evidence>
<gene>
    <name evidence="7" type="primary">ABSGL_01529.1 scaffold 1637</name>
</gene>
<dbReference type="SUPFAM" id="SSF56112">
    <property type="entry name" value="Protein kinase-like (PK-like)"/>
    <property type="match status" value="1"/>
</dbReference>
<evidence type="ECO:0000256" key="3">
    <source>
        <dbReference type="PROSITE-ProRule" id="PRU10141"/>
    </source>
</evidence>
<keyword evidence="1 3" id="KW-0547">Nucleotide-binding</keyword>
<accession>A0A168L6G9</accession>
<keyword evidence="4" id="KW-0808">Transferase</keyword>
<evidence type="ECO:0000259" key="6">
    <source>
        <dbReference type="PROSITE" id="PS50011"/>
    </source>
</evidence>
<dbReference type="PANTHER" id="PTHR24346:SF30">
    <property type="entry name" value="MATERNAL EMBRYONIC LEUCINE ZIPPER KINASE"/>
    <property type="match status" value="1"/>
</dbReference>
<keyword evidence="5" id="KW-1133">Transmembrane helix</keyword>
<dbReference type="InterPro" id="IPR011009">
    <property type="entry name" value="Kinase-like_dom_sf"/>
</dbReference>
<dbReference type="Proteomes" id="UP000078561">
    <property type="component" value="Unassembled WGS sequence"/>
</dbReference>
<dbReference type="GO" id="GO:0004674">
    <property type="term" value="F:protein serine/threonine kinase activity"/>
    <property type="evidence" value="ECO:0007669"/>
    <property type="project" value="UniProtKB-KW"/>
</dbReference>
<dbReference type="PANTHER" id="PTHR24346">
    <property type="entry name" value="MAP/MICROTUBULE AFFINITY-REGULATING KINASE"/>
    <property type="match status" value="1"/>
</dbReference>
<dbReference type="GO" id="GO:0005737">
    <property type="term" value="C:cytoplasm"/>
    <property type="evidence" value="ECO:0007669"/>
    <property type="project" value="TreeGrafter"/>
</dbReference>
<protein>
    <recommendedName>
        <fullName evidence="6">Protein kinase domain-containing protein</fullName>
    </recommendedName>
</protein>
<dbReference type="OrthoDB" id="5118436at2759"/>
<keyword evidence="5" id="KW-0812">Transmembrane</keyword>
<dbReference type="GO" id="GO:0035556">
    <property type="term" value="P:intracellular signal transduction"/>
    <property type="evidence" value="ECO:0007669"/>
    <property type="project" value="TreeGrafter"/>
</dbReference>
<dbReference type="InterPro" id="IPR017441">
    <property type="entry name" value="Protein_kinase_ATP_BS"/>
</dbReference>
<feature type="binding site" evidence="3">
    <location>
        <position position="112"/>
    </location>
    <ligand>
        <name>ATP</name>
        <dbReference type="ChEBI" id="CHEBI:30616"/>
    </ligand>
</feature>
<reference evidence="7" key="1">
    <citation type="submission" date="2016-04" db="EMBL/GenBank/DDBJ databases">
        <authorList>
            <person name="Evans L.H."/>
            <person name="Alamgir A."/>
            <person name="Owens N."/>
            <person name="Weber N.D."/>
            <person name="Virtaneva K."/>
            <person name="Barbian K."/>
            <person name="Babar A."/>
            <person name="Rosenke K."/>
        </authorList>
    </citation>
    <scope>NUCLEOTIDE SEQUENCE [LARGE SCALE GENOMIC DNA]</scope>
    <source>
        <strain evidence="7">CBS 101.48</strain>
    </source>
</reference>
<organism evidence="7">
    <name type="scientific">Absidia glauca</name>
    <name type="common">Pin mould</name>
    <dbReference type="NCBI Taxonomy" id="4829"/>
    <lineage>
        <taxon>Eukaryota</taxon>
        <taxon>Fungi</taxon>
        <taxon>Fungi incertae sedis</taxon>
        <taxon>Mucoromycota</taxon>
        <taxon>Mucoromycotina</taxon>
        <taxon>Mucoromycetes</taxon>
        <taxon>Mucorales</taxon>
        <taxon>Cunninghamellaceae</taxon>
        <taxon>Absidia</taxon>
    </lineage>
</organism>
<dbReference type="STRING" id="4829.A0A168L6G9"/>
<evidence type="ECO:0000256" key="4">
    <source>
        <dbReference type="RuleBase" id="RU000304"/>
    </source>
</evidence>
<evidence type="ECO:0000256" key="5">
    <source>
        <dbReference type="SAM" id="Phobius"/>
    </source>
</evidence>
<dbReference type="AlphaFoldDB" id="A0A168L6G9"/>
<dbReference type="InterPro" id="IPR000719">
    <property type="entry name" value="Prot_kinase_dom"/>
</dbReference>
<dbReference type="Gene3D" id="1.10.510.10">
    <property type="entry name" value="Transferase(Phosphotransferase) domain 1"/>
    <property type="match status" value="1"/>
</dbReference>
<keyword evidence="2 3" id="KW-0067">ATP-binding</keyword>
<dbReference type="PROSITE" id="PS00107">
    <property type="entry name" value="PROTEIN_KINASE_ATP"/>
    <property type="match status" value="1"/>
</dbReference>
<keyword evidence="4" id="KW-0418">Kinase</keyword>
<sequence length="468" mass="52826">MNHIIEKLKTHHHTDSPPHHHDDPSQRFILLDDHHHEHHISPLPKHISLGATFHHLVHWLPHHETAREEEDVEDKYGLADRCIGKGSFGTVKLIEPPHNDATLKSTPLYVVKEIKKAHDESKRQYLSRITVEFSCASKLRHTNIVRYVDMLRSGSDSYGVVMEFCEAGDLFTLVDNSVGLVPLEAQCFLKQLIHGVHYLHTHGIVHRDIKPENLLLTTDGCLKISDFGAATAMGDEGGICGSAPYIAPEEFDNAHYDGRAVDLWSCGIVYLVMRQKGLAWHAAQRGNSQYAQYLEFRTWVSLQRQPLEETLAGSTRRISGMDPFEGMHVDEVAMCFRLLDPDPSSRLTMDALLDSPWFQNIYASIPPRLPSLPTNGSLFTFRLLWFFFDCGGALFSLGDVLVILTHHETSRGRRDLKEGRVLQVGYGSLCLCLDIYTYELFGVTHDVHVPIGMMNCYLRSTGMASLDA</sequence>
<keyword evidence="5" id="KW-0472">Membrane</keyword>
<dbReference type="OMA" id="HNNEDTI"/>
<feature type="domain" description="Protein kinase" evidence="6">
    <location>
        <begin position="77"/>
        <end position="358"/>
    </location>
</feature>
<dbReference type="InParanoid" id="A0A168L6G9"/>
<evidence type="ECO:0000313" key="7">
    <source>
        <dbReference type="EMBL" id="SAL96156.1"/>
    </source>
</evidence>
<keyword evidence="4" id="KW-0723">Serine/threonine-protein kinase</keyword>
<keyword evidence="8" id="KW-1185">Reference proteome</keyword>
<dbReference type="InterPro" id="IPR008271">
    <property type="entry name" value="Ser/Thr_kinase_AS"/>
</dbReference>
<evidence type="ECO:0000256" key="2">
    <source>
        <dbReference type="ARBA" id="ARBA00022840"/>
    </source>
</evidence>
<dbReference type="PROSITE" id="PS00108">
    <property type="entry name" value="PROTEIN_KINASE_ST"/>
    <property type="match status" value="1"/>
</dbReference>
<dbReference type="PROSITE" id="PS50011">
    <property type="entry name" value="PROTEIN_KINASE_DOM"/>
    <property type="match status" value="1"/>
</dbReference>
<name>A0A168L6G9_ABSGL</name>
<dbReference type="SMART" id="SM00220">
    <property type="entry name" value="S_TKc"/>
    <property type="match status" value="1"/>
</dbReference>
<proteinExistence type="inferred from homology"/>
<comment type="similarity">
    <text evidence="4">Belongs to the protein kinase superfamily.</text>
</comment>
<dbReference type="EMBL" id="LT550695">
    <property type="protein sequence ID" value="SAL96156.1"/>
    <property type="molecule type" value="Genomic_DNA"/>
</dbReference>
<dbReference type="Pfam" id="PF00069">
    <property type="entry name" value="Pkinase"/>
    <property type="match status" value="1"/>
</dbReference>
<evidence type="ECO:0000313" key="8">
    <source>
        <dbReference type="Proteomes" id="UP000078561"/>
    </source>
</evidence>
<feature type="transmembrane region" description="Helical" evidence="5">
    <location>
        <begin position="383"/>
        <end position="404"/>
    </location>
</feature>